<dbReference type="Pfam" id="PF04333">
    <property type="entry name" value="MlaA"/>
    <property type="match status" value="1"/>
</dbReference>
<feature type="signal peptide" evidence="4">
    <location>
        <begin position="1"/>
        <end position="17"/>
    </location>
</feature>
<accession>A0A4Q7VGK1</accession>
<dbReference type="PANTHER" id="PTHR30035">
    <property type="entry name" value="LIPOPROTEIN VACJ-RELATED"/>
    <property type="match status" value="1"/>
</dbReference>
<dbReference type="PANTHER" id="PTHR30035:SF3">
    <property type="entry name" value="INTERMEMBRANE PHOSPHOLIPID TRANSPORT SYSTEM LIPOPROTEIN MLAA"/>
    <property type="match status" value="1"/>
</dbReference>
<name>A0A4Q7VGK1_9BURK</name>
<keyword evidence="6" id="KW-1185">Reference proteome</keyword>
<sequence>MSTPARCLRALAWVLLAAWLGGCATVDRPDPIEPYNRKIFAFNEGVDKYAIAPVATVYRELTPQPVRVGVDNFFHNFQDAWSAVNLLLQGRIADAGNDLIRFGLNSTFGFGGIIDWAGELGLERHDADFGITLGRWGFEPGAYIVWPILGPSTVRDTVGLPADIYFSPDQQVNSVALRNSLSGLRIINARSQLLAATRLLDDIVLDKYTFVRDAYLQRRRNLIYDGEPPDREEPEIPPAEPRLAPDLRPEPPASPPSAPVPGAPASGPAR</sequence>
<evidence type="ECO:0000256" key="4">
    <source>
        <dbReference type="SAM" id="SignalP"/>
    </source>
</evidence>
<comment type="similarity">
    <text evidence="1">Belongs to the MlaA family.</text>
</comment>
<dbReference type="GO" id="GO:0120010">
    <property type="term" value="P:intermembrane phospholipid transfer"/>
    <property type="evidence" value="ECO:0007669"/>
    <property type="project" value="TreeGrafter"/>
</dbReference>
<dbReference type="PRINTS" id="PR01805">
    <property type="entry name" value="VACJLIPOPROT"/>
</dbReference>
<evidence type="ECO:0000313" key="5">
    <source>
        <dbReference type="EMBL" id="RZT95127.1"/>
    </source>
</evidence>
<keyword evidence="2 4" id="KW-0732">Signal</keyword>
<gene>
    <name evidence="5" type="ORF">EV670_2876</name>
</gene>
<dbReference type="InterPro" id="IPR007428">
    <property type="entry name" value="MlaA"/>
</dbReference>
<reference evidence="5 6" key="1">
    <citation type="submission" date="2019-02" db="EMBL/GenBank/DDBJ databases">
        <title>Genomic Encyclopedia of Type Strains, Phase IV (KMG-IV): sequencing the most valuable type-strain genomes for metagenomic binning, comparative biology and taxonomic classification.</title>
        <authorList>
            <person name="Goeker M."/>
        </authorList>
    </citation>
    <scope>NUCLEOTIDE SEQUENCE [LARGE SCALE GENOMIC DNA]</scope>
    <source>
        <strain evidence="5 6">DSM 19570</strain>
    </source>
</reference>
<dbReference type="Proteomes" id="UP000293671">
    <property type="component" value="Unassembled WGS sequence"/>
</dbReference>
<dbReference type="RefSeq" id="WP_130433278.1">
    <property type="nucleotide sequence ID" value="NZ_SHKP01000007.1"/>
</dbReference>
<proteinExistence type="inferred from homology"/>
<comment type="caution">
    <text evidence="5">The sequence shown here is derived from an EMBL/GenBank/DDBJ whole genome shotgun (WGS) entry which is preliminary data.</text>
</comment>
<evidence type="ECO:0000256" key="2">
    <source>
        <dbReference type="ARBA" id="ARBA00022729"/>
    </source>
</evidence>
<organism evidence="5 6">
    <name type="scientific">Rivibacter subsaxonicus</name>
    <dbReference type="NCBI Taxonomy" id="457575"/>
    <lineage>
        <taxon>Bacteria</taxon>
        <taxon>Pseudomonadati</taxon>
        <taxon>Pseudomonadota</taxon>
        <taxon>Betaproteobacteria</taxon>
        <taxon>Burkholderiales</taxon>
        <taxon>Rivibacter</taxon>
    </lineage>
</organism>
<feature type="region of interest" description="Disordered" evidence="3">
    <location>
        <begin position="224"/>
        <end position="270"/>
    </location>
</feature>
<keyword evidence="5" id="KW-0449">Lipoprotein</keyword>
<dbReference type="PROSITE" id="PS51257">
    <property type="entry name" value="PROKAR_LIPOPROTEIN"/>
    <property type="match status" value="1"/>
</dbReference>
<dbReference type="GO" id="GO:0016020">
    <property type="term" value="C:membrane"/>
    <property type="evidence" value="ECO:0007669"/>
    <property type="project" value="InterPro"/>
</dbReference>
<protein>
    <submittedName>
        <fullName evidence="5">Phospholipid-binding lipoprotein MlaA</fullName>
    </submittedName>
</protein>
<dbReference type="EMBL" id="SHKP01000007">
    <property type="protein sequence ID" value="RZT95127.1"/>
    <property type="molecule type" value="Genomic_DNA"/>
</dbReference>
<dbReference type="OrthoDB" id="9785326at2"/>
<dbReference type="AlphaFoldDB" id="A0A4Q7VGK1"/>
<evidence type="ECO:0000256" key="1">
    <source>
        <dbReference type="ARBA" id="ARBA00010634"/>
    </source>
</evidence>
<evidence type="ECO:0000256" key="3">
    <source>
        <dbReference type="SAM" id="MobiDB-lite"/>
    </source>
</evidence>
<feature type="compositionally biased region" description="Pro residues" evidence="3">
    <location>
        <begin position="250"/>
        <end position="262"/>
    </location>
</feature>
<feature type="chain" id="PRO_5020325260" evidence="4">
    <location>
        <begin position="18"/>
        <end position="270"/>
    </location>
</feature>
<evidence type="ECO:0000313" key="6">
    <source>
        <dbReference type="Proteomes" id="UP000293671"/>
    </source>
</evidence>